<comment type="catalytic activity">
    <reaction evidence="1">
        <text>ATP + protein L-histidine = ADP + protein N-phospho-L-histidine.</text>
        <dbReference type="EC" id="2.7.13.3"/>
    </reaction>
</comment>
<dbReference type="PANTHER" id="PTHR43065:SF10">
    <property type="entry name" value="PEROXIDE STRESS-ACTIVATED HISTIDINE KINASE MAK3"/>
    <property type="match status" value="1"/>
</dbReference>
<keyword evidence="9 16" id="KW-0418">Kinase</keyword>
<gene>
    <name evidence="16" type="ORF">HR057_06210</name>
</gene>
<dbReference type="Gene3D" id="1.10.287.130">
    <property type="match status" value="1"/>
</dbReference>
<dbReference type="InterPro" id="IPR036890">
    <property type="entry name" value="HATPase_C_sf"/>
</dbReference>
<dbReference type="EMBL" id="JABTTE010000005">
    <property type="protein sequence ID" value="NSL51364.1"/>
    <property type="molecule type" value="Genomic_DNA"/>
</dbReference>
<dbReference type="InterPro" id="IPR003594">
    <property type="entry name" value="HATPase_dom"/>
</dbReference>
<dbReference type="PROSITE" id="PS50109">
    <property type="entry name" value="HIS_KIN"/>
    <property type="match status" value="1"/>
</dbReference>
<dbReference type="InterPro" id="IPR005467">
    <property type="entry name" value="His_kinase_dom"/>
</dbReference>
<evidence type="ECO:0000256" key="1">
    <source>
        <dbReference type="ARBA" id="ARBA00000085"/>
    </source>
</evidence>
<dbReference type="Pfam" id="PF02518">
    <property type="entry name" value="HATPase_c"/>
    <property type="match status" value="1"/>
</dbReference>
<sequence length="540" mass="60308">MYQKIPLRWKITGLALAIMGFAIIMVGIALIGNLVKVKEEELKERALITARTVAEFSGIRSNINGGPEERKAINPLVERVRIINGATYIVVLDMNRVRLSHPVDSLIGKVSEGADEGPAFAEHTYTTKAKGEAGTSVRAFVPIMNEQHEQIGVVLVGYLLPTIPEIIFSLKFEIITTIIVSIIFGGWGSWILANHIKRQIFQLEPHEIAAMLVERTETFNAMHEGIVAIDNNETITIFNDKAKELLGISGDVIGKKIREVIPDTYLPEILKLKQPIYNKELNVRNKIVLSNRIPIKVNNKTIGAVAVFQDQTEVKKLAEELTGVKAFVNALRVQNHEYLNKLHTIAGLIQMNHKEKALDYVFQITEEHQELTQFLGKSIHDESLAGLLLSKVTRGKELGIQVIIDRNSKLRRFPPPLDHHDFVVIIGNLIENAFESFKEVNQQDKQIFISIEQDDEVTSILVEDNGCGIDEDIKDKLFLQGFTTKGEAGHGIGLYLVNEIVKKANGEIVVESQKGHGTSMIITFYENSAKRRVEDGAANH</sequence>
<evidence type="ECO:0000256" key="12">
    <source>
        <dbReference type="ARBA" id="ARBA00023012"/>
    </source>
</evidence>
<dbReference type="GO" id="GO:0005886">
    <property type="term" value="C:plasma membrane"/>
    <property type="evidence" value="ECO:0007669"/>
    <property type="project" value="UniProtKB-SubCell"/>
</dbReference>
<evidence type="ECO:0000256" key="10">
    <source>
        <dbReference type="ARBA" id="ARBA00022840"/>
    </source>
</evidence>
<keyword evidence="11 14" id="KW-1133">Transmembrane helix</keyword>
<dbReference type="SUPFAM" id="SSF55890">
    <property type="entry name" value="Sporulation response regulatory protein Spo0B"/>
    <property type="match status" value="1"/>
</dbReference>
<dbReference type="InterPro" id="IPR039506">
    <property type="entry name" value="SPOB_a"/>
</dbReference>
<reference evidence="16" key="1">
    <citation type="submission" date="2020-06" db="EMBL/GenBank/DDBJ databases">
        <title>A novel thermopfilic bacterium from Erzurum, Turkey.</title>
        <authorList>
            <person name="Adiguzel A."/>
            <person name="Ay H."/>
            <person name="Baltaci M.O."/>
        </authorList>
    </citation>
    <scope>NUCLEOTIDE SEQUENCE</scope>
    <source>
        <strain evidence="16">P2</strain>
    </source>
</reference>
<name>A0A8J8GCM2_9BACI</name>
<keyword evidence="17" id="KW-1185">Reference proteome</keyword>
<evidence type="ECO:0000313" key="17">
    <source>
        <dbReference type="Proteomes" id="UP000625804"/>
    </source>
</evidence>
<evidence type="ECO:0000256" key="5">
    <source>
        <dbReference type="ARBA" id="ARBA00022553"/>
    </source>
</evidence>
<dbReference type="GO" id="GO:0005524">
    <property type="term" value="F:ATP binding"/>
    <property type="evidence" value="ECO:0007669"/>
    <property type="project" value="UniProtKB-KW"/>
</dbReference>
<dbReference type="SUPFAM" id="SSF103190">
    <property type="entry name" value="Sensory domain-like"/>
    <property type="match status" value="1"/>
</dbReference>
<dbReference type="SUPFAM" id="SSF55874">
    <property type="entry name" value="ATPase domain of HSP90 chaperone/DNA topoisomerase II/histidine kinase"/>
    <property type="match status" value="1"/>
</dbReference>
<dbReference type="Gene3D" id="3.30.565.10">
    <property type="entry name" value="Histidine kinase-like ATPase, C-terminal domain"/>
    <property type="match status" value="1"/>
</dbReference>
<feature type="domain" description="Histidine kinase" evidence="15">
    <location>
        <begin position="333"/>
        <end position="528"/>
    </location>
</feature>
<dbReference type="Pfam" id="PF17203">
    <property type="entry name" value="sCache_3_2"/>
    <property type="match status" value="1"/>
</dbReference>
<dbReference type="PANTHER" id="PTHR43065">
    <property type="entry name" value="SENSOR HISTIDINE KINASE"/>
    <property type="match status" value="1"/>
</dbReference>
<feature type="transmembrane region" description="Helical" evidence="14">
    <location>
        <begin position="12"/>
        <end position="35"/>
    </location>
</feature>
<dbReference type="InterPro" id="IPR013767">
    <property type="entry name" value="PAS_fold"/>
</dbReference>
<keyword evidence="7 14" id="KW-0812">Transmembrane</keyword>
<dbReference type="Pfam" id="PF00989">
    <property type="entry name" value="PAS"/>
    <property type="match status" value="1"/>
</dbReference>
<evidence type="ECO:0000256" key="9">
    <source>
        <dbReference type="ARBA" id="ARBA00022777"/>
    </source>
</evidence>
<dbReference type="InterPro" id="IPR033463">
    <property type="entry name" value="sCache_3"/>
</dbReference>
<evidence type="ECO:0000259" key="15">
    <source>
        <dbReference type="PROSITE" id="PS50109"/>
    </source>
</evidence>
<dbReference type="AlphaFoldDB" id="A0A8J8GCM2"/>
<evidence type="ECO:0000256" key="11">
    <source>
        <dbReference type="ARBA" id="ARBA00022989"/>
    </source>
</evidence>
<dbReference type="SUPFAM" id="SSF55785">
    <property type="entry name" value="PYP-like sensor domain (PAS domain)"/>
    <property type="match status" value="1"/>
</dbReference>
<proteinExistence type="predicted"/>
<evidence type="ECO:0000256" key="14">
    <source>
        <dbReference type="SAM" id="Phobius"/>
    </source>
</evidence>
<dbReference type="InterPro" id="IPR016120">
    <property type="entry name" value="Sig_transdc_His_kin_SpoOB"/>
</dbReference>
<dbReference type="NCBIfam" id="TIGR00229">
    <property type="entry name" value="sensory_box"/>
    <property type="match status" value="1"/>
</dbReference>
<evidence type="ECO:0000256" key="8">
    <source>
        <dbReference type="ARBA" id="ARBA00022741"/>
    </source>
</evidence>
<dbReference type="GO" id="GO:0006355">
    <property type="term" value="P:regulation of DNA-templated transcription"/>
    <property type="evidence" value="ECO:0007669"/>
    <property type="project" value="InterPro"/>
</dbReference>
<dbReference type="PRINTS" id="PR00344">
    <property type="entry name" value="BCTRLSENSOR"/>
</dbReference>
<keyword evidence="6" id="KW-0808">Transferase</keyword>
<organism evidence="16 17">
    <name type="scientific">Calidifontibacillus erzurumensis</name>
    <dbReference type="NCBI Taxonomy" id="2741433"/>
    <lineage>
        <taxon>Bacteria</taxon>
        <taxon>Bacillati</taxon>
        <taxon>Bacillota</taxon>
        <taxon>Bacilli</taxon>
        <taxon>Bacillales</taxon>
        <taxon>Bacillaceae</taxon>
        <taxon>Calidifontibacillus/Schinkia group</taxon>
        <taxon>Calidifontibacillus</taxon>
    </lineage>
</organism>
<evidence type="ECO:0000256" key="3">
    <source>
        <dbReference type="ARBA" id="ARBA00012438"/>
    </source>
</evidence>
<keyword evidence="13 14" id="KW-0472">Membrane</keyword>
<evidence type="ECO:0000256" key="7">
    <source>
        <dbReference type="ARBA" id="ARBA00022692"/>
    </source>
</evidence>
<dbReference type="InterPro" id="IPR035965">
    <property type="entry name" value="PAS-like_dom_sf"/>
</dbReference>
<dbReference type="InterPro" id="IPR029151">
    <property type="entry name" value="Sensor-like_sf"/>
</dbReference>
<keyword evidence="10" id="KW-0067">ATP-binding</keyword>
<evidence type="ECO:0000313" key="16">
    <source>
        <dbReference type="EMBL" id="NSL51364.1"/>
    </source>
</evidence>
<evidence type="ECO:0000256" key="2">
    <source>
        <dbReference type="ARBA" id="ARBA00004651"/>
    </source>
</evidence>
<dbReference type="Gene3D" id="3.30.450.20">
    <property type="entry name" value="PAS domain"/>
    <property type="match status" value="2"/>
</dbReference>
<keyword evidence="4" id="KW-1003">Cell membrane</keyword>
<accession>A0A8J8GCM2</accession>
<dbReference type="RefSeq" id="WP_173730567.1">
    <property type="nucleotide sequence ID" value="NZ_JABTTE010000005.1"/>
</dbReference>
<dbReference type="InterPro" id="IPR004358">
    <property type="entry name" value="Sig_transdc_His_kin-like_C"/>
</dbReference>
<dbReference type="GO" id="GO:0000155">
    <property type="term" value="F:phosphorelay sensor kinase activity"/>
    <property type="evidence" value="ECO:0007669"/>
    <property type="project" value="InterPro"/>
</dbReference>
<dbReference type="CDD" id="cd00130">
    <property type="entry name" value="PAS"/>
    <property type="match status" value="1"/>
</dbReference>
<dbReference type="SMART" id="SM00387">
    <property type="entry name" value="HATPase_c"/>
    <property type="match status" value="1"/>
</dbReference>
<evidence type="ECO:0000256" key="13">
    <source>
        <dbReference type="ARBA" id="ARBA00023136"/>
    </source>
</evidence>
<dbReference type="SMART" id="SM00091">
    <property type="entry name" value="PAS"/>
    <property type="match status" value="1"/>
</dbReference>
<dbReference type="Proteomes" id="UP000625804">
    <property type="component" value="Unassembled WGS sequence"/>
</dbReference>
<keyword evidence="12" id="KW-0902">Two-component regulatory system</keyword>
<protein>
    <recommendedName>
        <fullName evidence="3">histidine kinase</fullName>
        <ecNumber evidence="3">2.7.13.3</ecNumber>
    </recommendedName>
</protein>
<evidence type="ECO:0000256" key="4">
    <source>
        <dbReference type="ARBA" id="ARBA00022475"/>
    </source>
</evidence>
<evidence type="ECO:0000256" key="6">
    <source>
        <dbReference type="ARBA" id="ARBA00022679"/>
    </source>
</evidence>
<dbReference type="InterPro" id="IPR000014">
    <property type="entry name" value="PAS"/>
</dbReference>
<keyword evidence="5" id="KW-0597">Phosphoprotein</keyword>
<comment type="subcellular location">
    <subcellularLocation>
        <location evidence="2">Cell membrane</location>
        <topology evidence="2">Multi-pass membrane protein</topology>
    </subcellularLocation>
</comment>
<keyword evidence="8" id="KW-0547">Nucleotide-binding</keyword>
<comment type="caution">
    <text evidence="16">The sequence shown here is derived from an EMBL/GenBank/DDBJ whole genome shotgun (WGS) entry which is preliminary data.</text>
</comment>
<dbReference type="Pfam" id="PF14689">
    <property type="entry name" value="SPOB_a"/>
    <property type="match status" value="1"/>
</dbReference>
<dbReference type="EC" id="2.7.13.3" evidence="3"/>